<feature type="transmembrane region" description="Helical" evidence="9">
    <location>
        <begin position="56"/>
        <end position="77"/>
    </location>
</feature>
<dbReference type="PROSITE" id="PS50263">
    <property type="entry name" value="CN_HYDROLASE"/>
    <property type="match status" value="1"/>
</dbReference>
<feature type="transmembrane region" description="Helical" evidence="9">
    <location>
        <begin position="120"/>
        <end position="144"/>
    </location>
</feature>
<evidence type="ECO:0000259" key="10">
    <source>
        <dbReference type="PROSITE" id="PS50263"/>
    </source>
</evidence>
<evidence type="ECO:0000313" key="12">
    <source>
        <dbReference type="Proteomes" id="UP001205906"/>
    </source>
</evidence>
<feature type="transmembrane region" description="Helical" evidence="9">
    <location>
        <begin position="197"/>
        <end position="219"/>
    </location>
</feature>
<keyword evidence="5 9" id="KW-0812">Transmembrane</keyword>
<evidence type="ECO:0000256" key="9">
    <source>
        <dbReference type="HAMAP-Rule" id="MF_01148"/>
    </source>
</evidence>
<evidence type="ECO:0000256" key="1">
    <source>
        <dbReference type="ARBA" id="ARBA00004651"/>
    </source>
</evidence>
<name>A0ABT1C986_9HYPH</name>
<evidence type="ECO:0000256" key="6">
    <source>
        <dbReference type="ARBA" id="ARBA00022989"/>
    </source>
</evidence>
<dbReference type="CDD" id="cd07571">
    <property type="entry name" value="ALP_N-acyl_transferase"/>
    <property type="match status" value="1"/>
</dbReference>
<comment type="caution">
    <text evidence="11">The sequence shown here is derived from an EMBL/GenBank/DDBJ whole genome shotgun (WGS) entry which is preliminary data.</text>
</comment>
<dbReference type="Gene3D" id="3.60.110.10">
    <property type="entry name" value="Carbon-nitrogen hydrolase"/>
    <property type="match status" value="1"/>
</dbReference>
<dbReference type="PANTHER" id="PTHR38686:SF1">
    <property type="entry name" value="APOLIPOPROTEIN N-ACYLTRANSFERASE"/>
    <property type="match status" value="1"/>
</dbReference>
<keyword evidence="7 9" id="KW-0472">Membrane</keyword>
<dbReference type="SUPFAM" id="SSF56317">
    <property type="entry name" value="Carbon-nitrogen hydrolase"/>
    <property type="match status" value="1"/>
</dbReference>
<gene>
    <name evidence="9 11" type="primary">lnt</name>
    <name evidence="11" type="ORF">NGM99_16595</name>
</gene>
<keyword evidence="6 9" id="KW-1133">Transmembrane helix</keyword>
<feature type="transmembrane region" description="Helical" evidence="9">
    <location>
        <begin position="156"/>
        <end position="177"/>
    </location>
</feature>
<dbReference type="EC" id="2.3.1.269" evidence="9"/>
<keyword evidence="8 9" id="KW-0012">Acyltransferase</keyword>
<dbReference type="PANTHER" id="PTHR38686">
    <property type="entry name" value="APOLIPOPROTEIN N-ACYLTRANSFERASE"/>
    <property type="match status" value="1"/>
</dbReference>
<feature type="transmembrane region" description="Helical" evidence="9">
    <location>
        <begin position="526"/>
        <end position="545"/>
    </location>
</feature>
<feature type="transmembrane region" description="Helical" evidence="9">
    <location>
        <begin position="226"/>
        <end position="244"/>
    </location>
</feature>
<evidence type="ECO:0000256" key="7">
    <source>
        <dbReference type="ARBA" id="ARBA00023136"/>
    </source>
</evidence>
<evidence type="ECO:0000313" key="11">
    <source>
        <dbReference type="EMBL" id="MCO6051405.1"/>
    </source>
</evidence>
<reference evidence="11 12" key="1">
    <citation type="submission" date="2022-06" db="EMBL/GenBank/DDBJ databases">
        <title>Mesorhizobium sp. strain RP14 Genome sequencing and assembly.</title>
        <authorList>
            <person name="Kim I."/>
        </authorList>
    </citation>
    <scope>NUCLEOTIDE SEQUENCE [LARGE SCALE GENOMIC DNA]</scope>
    <source>
        <strain evidence="12">RP14(2022)</strain>
    </source>
</reference>
<dbReference type="InterPro" id="IPR003010">
    <property type="entry name" value="C-N_Hydrolase"/>
</dbReference>
<keyword evidence="4 9" id="KW-0808">Transferase</keyword>
<feature type="domain" description="CN hydrolase" evidence="10">
    <location>
        <begin position="260"/>
        <end position="514"/>
    </location>
</feature>
<feature type="transmembrane region" description="Helical" evidence="9">
    <location>
        <begin position="89"/>
        <end position="108"/>
    </location>
</feature>
<comment type="pathway">
    <text evidence="9">Protein modification; lipoprotein biosynthesis (N-acyl transfer).</text>
</comment>
<comment type="subcellular location">
    <subcellularLocation>
        <location evidence="1 9">Cell membrane</location>
        <topology evidence="1 9">Multi-pass membrane protein</topology>
    </subcellularLocation>
</comment>
<dbReference type="InterPro" id="IPR045378">
    <property type="entry name" value="LNT_N"/>
</dbReference>
<dbReference type="Proteomes" id="UP001205906">
    <property type="component" value="Unassembled WGS sequence"/>
</dbReference>
<organism evidence="11 12">
    <name type="scientific">Mesorhizobium liriopis</name>
    <dbReference type="NCBI Taxonomy" id="2953882"/>
    <lineage>
        <taxon>Bacteria</taxon>
        <taxon>Pseudomonadati</taxon>
        <taxon>Pseudomonadota</taxon>
        <taxon>Alphaproteobacteria</taxon>
        <taxon>Hyphomicrobiales</taxon>
        <taxon>Phyllobacteriaceae</taxon>
        <taxon>Mesorhizobium</taxon>
    </lineage>
</organism>
<proteinExistence type="inferred from homology"/>
<protein>
    <recommendedName>
        <fullName evidence="9">Apolipoprotein N-acyltransferase</fullName>
        <shortName evidence="9">ALP N-acyltransferase</shortName>
        <ecNumber evidence="9">2.3.1.269</ecNumber>
    </recommendedName>
</protein>
<evidence type="ECO:0000256" key="4">
    <source>
        <dbReference type="ARBA" id="ARBA00022679"/>
    </source>
</evidence>
<keyword evidence="3 9" id="KW-1003">Cell membrane</keyword>
<dbReference type="InterPro" id="IPR004563">
    <property type="entry name" value="Apolipo_AcylTrfase"/>
</dbReference>
<evidence type="ECO:0000256" key="2">
    <source>
        <dbReference type="ARBA" id="ARBA00010065"/>
    </source>
</evidence>
<dbReference type="Pfam" id="PF20154">
    <property type="entry name" value="LNT_N"/>
    <property type="match status" value="1"/>
</dbReference>
<evidence type="ECO:0000256" key="3">
    <source>
        <dbReference type="ARBA" id="ARBA00022475"/>
    </source>
</evidence>
<comment type="catalytic activity">
    <reaction evidence="9">
        <text>N-terminal S-1,2-diacyl-sn-glyceryl-L-cysteinyl-[lipoprotein] + a glycerophospholipid = N-acyl-S-1,2-diacyl-sn-glyceryl-L-cysteinyl-[lipoprotein] + a 2-acyl-sn-glycero-3-phospholipid + H(+)</text>
        <dbReference type="Rhea" id="RHEA:48228"/>
        <dbReference type="Rhea" id="RHEA-COMP:14681"/>
        <dbReference type="Rhea" id="RHEA-COMP:14684"/>
        <dbReference type="ChEBI" id="CHEBI:15378"/>
        <dbReference type="ChEBI" id="CHEBI:136912"/>
        <dbReference type="ChEBI" id="CHEBI:140656"/>
        <dbReference type="ChEBI" id="CHEBI:140657"/>
        <dbReference type="ChEBI" id="CHEBI:140660"/>
        <dbReference type="EC" id="2.3.1.269"/>
    </reaction>
</comment>
<comment type="function">
    <text evidence="9">Catalyzes the phospholipid dependent N-acylation of the N-terminal cysteine of apolipoprotein, the last step in lipoprotein maturation.</text>
</comment>
<dbReference type="HAMAP" id="MF_01148">
    <property type="entry name" value="Lnt"/>
    <property type="match status" value="1"/>
</dbReference>
<accession>A0ABT1C986</accession>
<comment type="similarity">
    <text evidence="2 9">Belongs to the CN hydrolase family. Apolipoprotein N-acyltransferase subfamily.</text>
</comment>
<evidence type="ECO:0000256" key="8">
    <source>
        <dbReference type="ARBA" id="ARBA00023315"/>
    </source>
</evidence>
<sequence>MSVGVGGLEAPRAADRGPSALERLANSVILLWGWRRYALIFTAGALFVLAQAPYDFFAVGFLSFPLLVWLLDGAVVGGNASLWQRARPFFALGWWFGLGTFLFGLWWVGGAMLIESETYIWALPIVALGLPLLLAPFYGLATLLARLFWDEGLGRIFALAFGFGLAEWLRNWVLTGFPWNPVGFATMPVPLAMQSTYLIGTIGMNAAAVFVFAAPALLGSGRHRRVGLALAFLLVAAHLSYGAWRLDQPIEGTTLRTRIVQPSIDLTEKWDGEVRDRIFATMLDLSKGPPDDRGAPIELTLWPETSVPFLLTERPDALSALGKLEPAGEGLPDHLTLVGAVRAEGEMGTTDERYYNALVAVDRAGLITGAMDKVHRVPFGEYIPFASLFSLVGVEQIVAGPMTFEAGVQRHNFTLPGGLIAAPFICYEIIFPEEVDAGSAGADLLVNVTNDGWFGDTAGPYQHFRNFQIRAAETGKPGLRSANNGISGAVDARGRVADALAMNERGRIDLSLTVPKRAEMRLSPSVVGLGVVAACGVLALAFTLLGRRRMN</sequence>
<dbReference type="NCBIfam" id="TIGR00546">
    <property type="entry name" value="lnt"/>
    <property type="match status" value="1"/>
</dbReference>
<dbReference type="EMBL" id="JAMXQS010000008">
    <property type="protein sequence ID" value="MCO6051405.1"/>
    <property type="molecule type" value="Genomic_DNA"/>
</dbReference>
<evidence type="ECO:0000256" key="5">
    <source>
        <dbReference type="ARBA" id="ARBA00022692"/>
    </source>
</evidence>
<dbReference type="Pfam" id="PF00795">
    <property type="entry name" value="CN_hydrolase"/>
    <property type="match status" value="1"/>
</dbReference>
<dbReference type="InterPro" id="IPR036526">
    <property type="entry name" value="C-N_Hydrolase_sf"/>
</dbReference>
<keyword evidence="12" id="KW-1185">Reference proteome</keyword>